<protein>
    <submittedName>
        <fullName evidence="1">Uncharacterized protein</fullName>
    </submittedName>
</protein>
<dbReference type="Proteomes" id="UP001281761">
    <property type="component" value="Unassembled WGS sequence"/>
</dbReference>
<evidence type="ECO:0000313" key="1">
    <source>
        <dbReference type="EMBL" id="KAK2948740.1"/>
    </source>
</evidence>
<evidence type="ECO:0000313" key="2">
    <source>
        <dbReference type="Proteomes" id="UP001281761"/>
    </source>
</evidence>
<comment type="caution">
    <text evidence="1">The sequence shown here is derived from an EMBL/GenBank/DDBJ whole genome shotgun (WGS) entry which is preliminary data.</text>
</comment>
<keyword evidence="2" id="KW-1185">Reference proteome</keyword>
<name>A0ABQ9XBN4_9EUKA</name>
<proteinExistence type="predicted"/>
<dbReference type="EMBL" id="JARBJD010000170">
    <property type="protein sequence ID" value="KAK2948740.1"/>
    <property type="molecule type" value="Genomic_DNA"/>
</dbReference>
<sequence length="102" mass="11791">MDFVHHMPVIPTIPSALTFIDKDMSIWRLLLSVIEFQWEWNKKSGDVRQMGTTVLRMLKMEGIEDAIEGKLHNHKNEDEGGWIVDISIESNNLQGMNVPEQE</sequence>
<organism evidence="1 2">
    <name type="scientific">Blattamonas nauphoetae</name>
    <dbReference type="NCBI Taxonomy" id="2049346"/>
    <lineage>
        <taxon>Eukaryota</taxon>
        <taxon>Metamonada</taxon>
        <taxon>Preaxostyla</taxon>
        <taxon>Oxymonadida</taxon>
        <taxon>Blattamonas</taxon>
    </lineage>
</organism>
<gene>
    <name evidence="1" type="ORF">BLNAU_16378</name>
</gene>
<accession>A0ABQ9XBN4</accession>
<reference evidence="1 2" key="1">
    <citation type="journal article" date="2022" name="bioRxiv">
        <title>Genomics of Preaxostyla Flagellates Illuminates Evolutionary Transitions and the Path Towards Mitochondrial Loss.</title>
        <authorList>
            <person name="Novak L.V.F."/>
            <person name="Treitli S.C."/>
            <person name="Pyrih J."/>
            <person name="Halakuc P."/>
            <person name="Pipaliya S.V."/>
            <person name="Vacek V."/>
            <person name="Brzon O."/>
            <person name="Soukal P."/>
            <person name="Eme L."/>
            <person name="Dacks J.B."/>
            <person name="Karnkowska A."/>
            <person name="Elias M."/>
            <person name="Hampl V."/>
        </authorList>
    </citation>
    <scope>NUCLEOTIDE SEQUENCE [LARGE SCALE GENOMIC DNA]</scope>
    <source>
        <strain evidence="1">NAU3</strain>
        <tissue evidence="1">Gut</tissue>
    </source>
</reference>